<comment type="caution">
    <text evidence="2">The sequence shown here is derived from an EMBL/GenBank/DDBJ whole genome shotgun (WGS) entry which is preliminary data.</text>
</comment>
<evidence type="ECO:0000313" key="2">
    <source>
        <dbReference type="EMBL" id="GKT31494.1"/>
    </source>
</evidence>
<keyword evidence="1" id="KW-0812">Transmembrane</keyword>
<feature type="transmembrane region" description="Helical" evidence="1">
    <location>
        <begin position="657"/>
        <end position="684"/>
    </location>
</feature>
<organism evidence="2 3">
    <name type="scientific">Aduncisulcus paluster</name>
    <dbReference type="NCBI Taxonomy" id="2918883"/>
    <lineage>
        <taxon>Eukaryota</taxon>
        <taxon>Metamonada</taxon>
        <taxon>Carpediemonas-like organisms</taxon>
        <taxon>Aduncisulcus</taxon>
    </lineage>
</organism>
<dbReference type="Proteomes" id="UP001057375">
    <property type="component" value="Unassembled WGS sequence"/>
</dbReference>
<keyword evidence="3" id="KW-1185">Reference proteome</keyword>
<keyword evidence="1" id="KW-0472">Membrane</keyword>
<protein>
    <submittedName>
        <fullName evidence="2">Uncharacterized protein</fullName>
    </submittedName>
</protein>
<feature type="transmembrane region" description="Helical" evidence="1">
    <location>
        <begin position="495"/>
        <end position="513"/>
    </location>
</feature>
<feature type="transmembrane region" description="Helical" evidence="1">
    <location>
        <begin position="462"/>
        <end position="483"/>
    </location>
</feature>
<feature type="transmembrane region" description="Helical" evidence="1">
    <location>
        <begin position="726"/>
        <end position="744"/>
    </location>
</feature>
<sequence length="776" mass="87916">MSTIDYSQGPRKQKNAVSQVVGSQDGSFFRIAKQAGKQDRMSLLSLLKNETVQKIVTCGSPKLGRQSAFYKYFLWQWMDKLNIKAKLSENVRVPAVDTTVQQFRNGNQLVWVQSENQFYIRGNAVQPYMKPLIPLMIAPASFGFTLKNYKRIFNKRPEAKQMPSGTAEGAGVVPGGDPSSEGGNYFNYTYGGTLEHYFAAGGKTSPELGNYFLTSLCHLVRSMVRKKGVFAPALLSTEDVFITHRSIGAMFNSRPSIHPRDLHDLNKEGSQGGPFRFLIREHPQMANPEQQNHALFEFFVNGIDMAIRLGLQQQTLVGLIKYLFPYAPKLGVDASSYQSFVTSVRNLKKFTPIMTQMKLMIKIEMPPESVTAVTDRVITESEVEYVCKFGANELSFKGGFGAAMVDYLKFDWDCPSFSSDYKCLTEEMATGIIGIIFSLIPWAFGIFLFFEPFKLDDEGNPVIWPQFGGALALSFTCVALQAFQLLFMPRLAPLMPWWGLLILWIFNMGLRTISIGLSFLASKGLAADFVWAFYDRIEADNYEWADLDYTQADLYDDLNSCLKYHDDDDTYSIKRVPSPVGWMSDNYEWADLDYTQADLYDDLNSCLKYHDDDTYSIKRVPSPVGWMCISPFRVAIIQMIMILWPREKGKFKGGWVTFVRIVITIVLSFAIYIGVFVAGFDFVFRPHDKMGFFGAIFYGVSVYLSPVYDTISVCIFLNMIENCESVPVYLLTICFPLLALIMMLMDVAVIIITFMTLFMLIIWVLTQMAENGMVPE</sequence>
<feature type="transmembrane region" description="Helical" evidence="1">
    <location>
        <begin position="696"/>
        <end position="720"/>
    </location>
</feature>
<evidence type="ECO:0000256" key="1">
    <source>
        <dbReference type="SAM" id="Phobius"/>
    </source>
</evidence>
<evidence type="ECO:0000313" key="3">
    <source>
        <dbReference type="Proteomes" id="UP001057375"/>
    </source>
</evidence>
<name>A0ABQ5KJ66_9EUKA</name>
<reference evidence="2" key="1">
    <citation type="submission" date="2022-03" db="EMBL/GenBank/DDBJ databases">
        <title>Draft genome sequence of Aduncisulcus paluster, a free-living microaerophilic Fornicata.</title>
        <authorList>
            <person name="Yuyama I."/>
            <person name="Kume K."/>
            <person name="Tamura T."/>
            <person name="Inagaki Y."/>
            <person name="Hashimoto T."/>
        </authorList>
    </citation>
    <scope>NUCLEOTIDE SEQUENCE</scope>
    <source>
        <strain evidence="2">NY0171</strain>
    </source>
</reference>
<feature type="transmembrane region" description="Helical" evidence="1">
    <location>
        <begin position="749"/>
        <end position="769"/>
    </location>
</feature>
<accession>A0ABQ5KJ66</accession>
<proteinExistence type="predicted"/>
<keyword evidence="1" id="KW-1133">Transmembrane helix</keyword>
<gene>
    <name evidence="2" type="ORF">ADUPG1_005917</name>
</gene>
<feature type="transmembrane region" description="Helical" evidence="1">
    <location>
        <begin position="428"/>
        <end position="450"/>
    </location>
</feature>
<dbReference type="EMBL" id="BQXS01009686">
    <property type="protein sequence ID" value="GKT31494.1"/>
    <property type="molecule type" value="Genomic_DNA"/>
</dbReference>